<dbReference type="EMBL" id="ACOU01000007">
    <property type="protein sequence ID" value="EKX72112.1"/>
    <property type="molecule type" value="Genomic_DNA"/>
</dbReference>
<name>L1L9L5_THEEQ</name>
<dbReference type="AlphaFoldDB" id="L1L9L5"/>
<proteinExistence type="predicted"/>
<evidence type="ECO:0008006" key="3">
    <source>
        <dbReference type="Google" id="ProtNLM"/>
    </source>
</evidence>
<dbReference type="InterPro" id="IPR007480">
    <property type="entry name" value="DUF529"/>
</dbReference>
<reference evidence="1 2" key="1">
    <citation type="journal article" date="2012" name="BMC Genomics">
        <title>Comparative genomic analysis and phylogenetic position of Theileria equi.</title>
        <authorList>
            <person name="Kappmeyer L.S."/>
            <person name="Thiagarajan M."/>
            <person name="Herndon D.R."/>
            <person name="Ramsay J.D."/>
            <person name="Caler E."/>
            <person name="Djikeng A."/>
            <person name="Gillespie J.J."/>
            <person name="Lau A.O."/>
            <person name="Roalson E.H."/>
            <person name="Silva J.C."/>
            <person name="Silva M.G."/>
            <person name="Suarez C.E."/>
            <person name="Ueti M.W."/>
            <person name="Nene V.M."/>
            <person name="Mealey R.H."/>
            <person name="Knowles D.P."/>
            <person name="Brayton K.A."/>
        </authorList>
    </citation>
    <scope>NUCLEOTIDE SEQUENCE [LARGE SCALE GENOMIC DNA]</scope>
    <source>
        <strain evidence="1 2">WA</strain>
    </source>
</reference>
<accession>L1L9L5</accession>
<dbReference type="Pfam" id="PF04385">
    <property type="entry name" value="FAINT"/>
    <property type="match status" value="1"/>
</dbReference>
<dbReference type="GeneID" id="15804070"/>
<gene>
    <name evidence="1" type="ORF">BEWA_045760</name>
</gene>
<sequence length="245" mass="27820">MDPLPVFYLVCIVAIKESVCTTSAISFDLSNPDVTHIDLIKQIYSEIEHRQYIQRDGHYIGSVVDNSLEIWKAGEHDICSAVNLYSKDDKRFLVLQILNGGSTDLHFEKTGEKWQKISLESLRDVQEQKSDANVLDIVRPDGSRVNSGKITGNGLIRETFVPDFSTNITLVSHSGSEIWRSSKGEKCILAKLSSKNGYFLFLIYTSTRGCVEQHFYERKDHGWSEIERDDYYGKLDEMKDVAAKA</sequence>
<dbReference type="Proteomes" id="UP000031512">
    <property type="component" value="Unassembled WGS sequence"/>
</dbReference>
<dbReference type="VEuPathDB" id="PiroplasmaDB:BEWA_045760"/>
<keyword evidence="2" id="KW-1185">Reference proteome</keyword>
<evidence type="ECO:0000313" key="1">
    <source>
        <dbReference type="EMBL" id="EKX72112.1"/>
    </source>
</evidence>
<comment type="caution">
    <text evidence="1">The sequence shown here is derived from an EMBL/GenBank/DDBJ whole genome shotgun (WGS) entry which is preliminary data.</text>
</comment>
<protein>
    <recommendedName>
        <fullName evidence="3">Signal peptide containing protein</fullName>
    </recommendedName>
</protein>
<dbReference type="RefSeq" id="XP_004831564.1">
    <property type="nucleotide sequence ID" value="XM_004831507.1"/>
</dbReference>
<dbReference type="KEGG" id="beq:BEWA_045760"/>
<evidence type="ECO:0000313" key="2">
    <source>
        <dbReference type="Proteomes" id="UP000031512"/>
    </source>
</evidence>
<organism evidence="1 2">
    <name type="scientific">Theileria equi strain WA</name>
    <dbReference type="NCBI Taxonomy" id="1537102"/>
    <lineage>
        <taxon>Eukaryota</taxon>
        <taxon>Sar</taxon>
        <taxon>Alveolata</taxon>
        <taxon>Apicomplexa</taxon>
        <taxon>Aconoidasida</taxon>
        <taxon>Piroplasmida</taxon>
        <taxon>Theileriidae</taxon>
        <taxon>Theileria</taxon>
    </lineage>
</organism>